<comment type="caution">
    <text evidence="2">The sequence shown here is derived from an EMBL/GenBank/DDBJ whole genome shotgun (WGS) entry which is preliminary data.</text>
</comment>
<evidence type="ECO:0000313" key="3">
    <source>
        <dbReference type="Proteomes" id="UP000468735"/>
    </source>
</evidence>
<keyword evidence="3" id="KW-1185">Reference proteome</keyword>
<proteinExistence type="predicted"/>
<keyword evidence="1" id="KW-0472">Membrane</keyword>
<dbReference type="RefSeq" id="WP_151571271.1">
    <property type="nucleotide sequence ID" value="NZ_WBMT01000038.1"/>
</dbReference>
<sequence>MNPFRTLTRRRRHGALARLDRFMARALLLRGAVLFGVLGAFALMLYAADLLWGDGETFMVVQGPVYLAIAAVCLGVWWWRRRRPRG</sequence>
<evidence type="ECO:0000256" key="1">
    <source>
        <dbReference type="SAM" id="Phobius"/>
    </source>
</evidence>
<protein>
    <submittedName>
        <fullName evidence="2">Uncharacterized protein</fullName>
    </submittedName>
</protein>
<accession>A0A6H9YJF4</accession>
<reference evidence="2 3" key="1">
    <citation type="submission" date="2019-09" db="EMBL/GenBank/DDBJ databases">
        <title>Actinomadura physcomitrii sp. nov., a novel actinomycete isolated from moss [Physcomitrium sphaericum (Ludw) Fuernr].</title>
        <authorList>
            <person name="Zhuang X."/>
            <person name="Liu C."/>
        </authorList>
    </citation>
    <scope>NUCLEOTIDE SEQUENCE [LARGE SCALE GENOMIC DNA]</scope>
    <source>
        <strain evidence="2 3">HMC1</strain>
    </source>
</reference>
<gene>
    <name evidence="2" type="ORF">F8566_48970</name>
</gene>
<evidence type="ECO:0000313" key="2">
    <source>
        <dbReference type="EMBL" id="KAB2339076.1"/>
    </source>
</evidence>
<dbReference type="AlphaFoldDB" id="A0A6H9YJF4"/>
<dbReference type="Proteomes" id="UP000468735">
    <property type="component" value="Unassembled WGS sequence"/>
</dbReference>
<feature type="transmembrane region" description="Helical" evidence="1">
    <location>
        <begin position="27"/>
        <end position="47"/>
    </location>
</feature>
<keyword evidence="1" id="KW-1133">Transmembrane helix</keyword>
<feature type="transmembrane region" description="Helical" evidence="1">
    <location>
        <begin position="59"/>
        <end position="79"/>
    </location>
</feature>
<dbReference type="EMBL" id="WBMT01000038">
    <property type="protein sequence ID" value="KAB2339076.1"/>
    <property type="molecule type" value="Genomic_DNA"/>
</dbReference>
<organism evidence="2 3">
    <name type="scientific">Actinomadura rudentiformis</name>
    <dbReference type="NCBI Taxonomy" id="359158"/>
    <lineage>
        <taxon>Bacteria</taxon>
        <taxon>Bacillati</taxon>
        <taxon>Actinomycetota</taxon>
        <taxon>Actinomycetes</taxon>
        <taxon>Streptosporangiales</taxon>
        <taxon>Thermomonosporaceae</taxon>
        <taxon>Actinomadura</taxon>
    </lineage>
</organism>
<keyword evidence="1" id="KW-0812">Transmembrane</keyword>
<name>A0A6H9YJF4_9ACTN</name>